<gene>
    <name evidence="1" type="ORF">TPAR_09742</name>
</gene>
<accession>A0A2S4KVX9</accession>
<dbReference type="STRING" id="94208.A0A2S4KVX9"/>
<sequence length="551" mass="62688">MEPAIYPLDILDESDPTTARGRYVQQLATTRGEILPLHLDGDDMDLARVAVIRGIRRRYEFAISDAVREVCTHRPEFARARNARLIMSNLVPGPEDMDDADKTRQPYCIWYPDFASEDTYRQVAMRFPSMRYQVGRACAAAGFVSLYTELELLPDVSIAEEAREGRTEGGGIIFETIMAAPCRYNVMDDYTLTINAENPHAPAFLNGDTDVRWRLAVRRQLPCMESDLEESRDSASGPCIEEDDRVNDEATTWPSWHQSPHILTPEEAQLLYTPLPQDLPTVKKTLLIQMAAYEGNIDRYLHCPGDIPPHHVCALLAAEVERNGPIVQRLRAHIGTFDRYSRSFYSIKRAISARRIMVNDTQEFHKAWDKDRPGPFMIWWPLRPKPDTLLEVLQKAPSMKQQVAAAAIVCDYPCLYDMVNPEPNHTLWLAARNSQNPFYLQDIKKKATEKDLLQDICSGSMMDYEPECVERELEPTGESLWSWQEGGLTTMTSHGYHYDPYGDTGAPEASPAERYVWASPSLLRKLEVFANGVTHEPTSFLEDKTLPENDQ</sequence>
<evidence type="ECO:0000313" key="1">
    <source>
        <dbReference type="EMBL" id="POR34342.1"/>
    </source>
</evidence>
<dbReference type="EMBL" id="PKSG01000534">
    <property type="protein sequence ID" value="POR34342.1"/>
    <property type="molecule type" value="Genomic_DNA"/>
</dbReference>
<keyword evidence="2" id="KW-1185">Reference proteome</keyword>
<proteinExistence type="predicted"/>
<evidence type="ECO:0000313" key="2">
    <source>
        <dbReference type="Proteomes" id="UP000237481"/>
    </source>
</evidence>
<name>A0A2S4KVX9_9HYPO</name>
<comment type="caution">
    <text evidence="1">The sequence shown here is derived from an EMBL/GenBank/DDBJ whole genome shotgun (WGS) entry which is preliminary data.</text>
</comment>
<protein>
    <submittedName>
        <fullName evidence="1">Uncharacterized protein</fullName>
    </submittedName>
</protein>
<organism evidence="1 2">
    <name type="scientific">Tolypocladium paradoxum</name>
    <dbReference type="NCBI Taxonomy" id="94208"/>
    <lineage>
        <taxon>Eukaryota</taxon>
        <taxon>Fungi</taxon>
        <taxon>Dikarya</taxon>
        <taxon>Ascomycota</taxon>
        <taxon>Pezizomycotina</taxon>
        <taxon>Sordariomycetes</taxon>
        <taxon>Hypocreomycetidae</taxon>
        <taxon>Hypocreales</taxon>
        <taxon>Ophiocordycipitaceae</taxon>
        <taxon>Tolypocladium</taxon>
    </lineage>
</organism>
<dbReference type="Proteomes" id="UP000237481">
    <property type="component" value="Unassembled WGS sequence"/>
</dbReference>
<dbReference type="AlphaFoldDB" id="A0A2S4KVX9"/>
<reference evidence="1 2" key="1">
    <citation type="submission" date="2018-01" db="EMBL/GenBank/DDBJ databases">
        <title>Harnessing the power of phylogenomics to disentangle the directionality and signatures of interkingdom host jumping in the parasitic fungal genus Tolypocladium.</title>
        <authorList>
            <person name="Quandt C.A."/>
            <person name="Patterson W."/>
            <person name="Spatafora J.W."/>
        </authorList>
    </citation>
    <scope>NUCLEOTIDE SEQUENCE [LARGE SCALE GENOMIC DNA]</scope>
    <source>
        <strain evidence="1 2">NRBC 100945</strain>
    </source>
</reference>
<dbReference type="OrthoDB" id="4928116at2759"/>